<dbReference type="PROSITE" id="PS00211">
    <property type="entry name" value="ABC_TRANSPORTER_1"/>
    <property type="match status" value="1"/>
</dbReference>
<dbReference type="InterPro" id="IPR013525">
    <property type="entry name" value="ABC2_TM"/>
</dbReference>
<evidence type="ECO:0000256" key="7">
    <source>
        <dbReference type="ARBA" id="ARBA00022989"/>
    </source>
</evidence>
<reference evidence="12" key="3">
    <citation type="submission" date="2019-02" db="EMBL/GenBank/DDBJ databases">
        <authorList>
            <person name="Zhu J."/>
            <person name="Jiang F."/>
            <person name="Wang X."/>
            <person name="Yang P."/>
            <person name="Bao Y."/>
            <person name="Zhao W."/>
            <person name="Wang W."/>
            <person name="Lu H."/>
            <person name="Wang Q."/>
            <person name="Cui N."/>
            <person name="Li J."/>
            <person name="Chen X."/>
            <person name="Luo L."/>
            <person name="Yu J."/>
            <person name="Kang L."/>
            <person name="Cui F."/>
        </authorList>
    </citation>
    <scope>NUCLEOTIDE SEQUENCE</scope>
    <source>
        <strain evidence="12">Lst14</strain>
        <tissue evidence="12">Whole body</tissue>
    </source>
</reference>
<feature type="transmembrane region" description="Helical" evidence="9">
    <location>
        <begin position="374"/>
        <end position="395"/>
    </location>
</feature>
<evidence type="ECO:0000256" key="8">
    <source>
        <dbReference type="ARBA" id="ARBA00023136"/>
    </source>
</evidence>
<name>A0A161UF76_LAOST</name>
<evidence type="ECO:0000313" key="13">
    <source>
        <dbReference type="Proteomes" id="UP000291343"/>
    </source>
</evidence>
<evidence type="ECO:0000256" key="3">
    <source>
        <dbReference type="ARBA" id="ARBA00022448"/>
    </source>
</evidence>
<keyword evidence="3" id="KW-0813">Transport</keyword>
<dbReference type="FunFam" id="3.40.50.300:FF:001077">
    <property type="entry name" value="Uncharacterized protein, isoform A"/>
    <property type="match status" value="1"/>
</dbReference>
<dbReference type="FunCoup" id="A0A161UF76">
    <property type="interactions" value="104"/>
</dbReference>
<dbReference type="CDD" id="cd03213">
    <property type="entry name" value="ABCG_EPDR"/>
    <property type="match status" value="1"/>
</dbReference>
<evidence type="ECO:0000256" key="1">
    <source>
        <dbReference type="ARBA" id="ARBA00004141"/>
    </source>
</evidence>
<dbReference type="InterPro" id="IPR027417">
    <property type="entry name" value="P-loop_NTPase"/>
</dbReference>
<reference evidence="12 13" key="2">
    <citation type="journal article" date="2017" name="Gigascience">
        <title>Genome sequence of the small brown planthopper, Laodelphax striatellus.</title>
        <authorList>
            <person name="Zhu J."/>
            <person name="Jiang F."/>
            <person name="Wang X."/>
            <person name="Yang P."/>
            <person name="Bao Y."/>
            <person name="Zhao W."/>
            <person name="Wang W."/>
            <person name="Lu H."/>
            <person name="Wang Q."/>
            <person name="Cui N."/>
            <person name="Li J."/>
            <person name="Chen X."/>
            <person name="Luo L."/>
            <person name="Yu J."/>
            <person name="Kang L."/>
            <person name="Cui F."/>
        </authorList>
    </citation>
    <scope>NUCLEOTIDE SEQUENCE [LARGE SCALE GENOMIC DNA]</scope>
    <source>
        <strain evidence="12">Lst14</strain>
        <tissue evidence="12">Whole body</tissue>
    </source>
</reference>
<protein>
    <submittedName>
        <fullName evidence="11">ATP-binding cassette sub-family G member 1-like protein</fullName>
    </submittedName>
</protein>
<evidence type="ECO:0000256" key="2">
    <source>
        <dbReference type="ARBA" id="ARBA00005814"/>
    </source>
</evidence>
<feature type="transmembrane region" description="Helical" evidence="9">
    <location>
        <begin position="607"/>
        <end position="627"/>
    </location>
</feature>
<dbReference type="SUPFAM" id="SSF52540">
    <property type="entry name" value="P-loop containing nucleoside triphosphate hydrolases"/>
    <property type="match status" value="1"/>
</dbReference>
<comment type="similarity">
    <text evidence="2">Belongs to the ABC transporter superfamily. ABCG family. Eye pigment precursor importer (TC 3.A.1.204) subfamily.</text>
</comment>
<feature type="transmembrane region" description="Helical" evidence="9">
    <location>
        <begin position="446"/>
        <end position="470"/>
    </location>
</feature>
<dbReference type="SMR" id="A0A161UF76"/>
<comment type="subcellular location">
    <subcellularLocation>
        <location evidence="1">Membrane</location>
        <topology evidence="1">Multi-pass membrane protein</topology>
    </subcellularLocation>
</comment>
<keyword evidence="7 9" id="KW-1133">Transmembrane helix</keyword>
<keyword evidence="5" id="KW-0547">Nucleotide-binding</keyword>
<dbReference type="GO" id="GO:0140359">
    <property type="term" value="F:ABC-type transporter activity"/>
    <property type="evidence" value="ECO:0007669"/>
    <property type="project" value="InterPro"/>
</dbReference>
<dbReference type="PROSITE" id="PS50893">
    <property type="entry name" value="ABC_TRANSPORTER_2"/>
    <property type="match status" value="1"/>
</dbReference>
<feature type="transmembrane region" description="Helical" evidence="9">
    <location>
        <begin position="415"/>
        <end position="434"/>
    </location>
</feature>
<dbReference type="InParanoid" id="A0A161UF76"/>
<dbReference type="SMART" id="SM00382">
    <property type="entry name" value="AAA"/>
    <property type="match status" value="1"/>
</dbReference>
<dbReference type="Gene3D" id="3.40.50.300">
    <property type="entry name" value="P-loop containing nucleotide triphosphate hydrolases"/>
    <property type="match status" value="1"/>
</dbReference>
<dbReference type="InterPro" id="IPR017871">
    <property type="entry name" value="ABC_transporter-like_CS"/>
</dbReference>
<dbReference type="EMBL" id="KF828799">
    <property type="protein sequence ID" value="AIN44116.1"/>
    <property type="molecule type" value="mRNA"/>
</dbReference>
<sequence>MEGINALNKTKHDMELCNNNDYDQFSFPKRPTVDINFQDITYTVNTITAAKKEILHGVSGEFRSGELTAIMGPSGAGKSTLLNILAGYTLKGCQGTICINGINRKSRIEQFLKMSCYITQDDELRPLLTVREAMMLAAHLKLGLSRSNAEKSKQVSYILGLLGLKKHENTRTSRLSGGQRKRLSIALELLTNPPILFLDEPTTGLDSVSTTSCVSLLKNLAGEGHTIVCTIHQPTASMFEMFDHLYAIADGDCIYQGSSSNLLPFLSSLSLHCPKYHNPADFLIEVAVGEYDSNIKSIAAAAAKHGRQESTPYSEEIIKEENGLPVRVLQTKKSPAFDIIEYTTCLAEPAPLWYQVFHLLHRNFIITRRSKLPLALRIFMHFVISVMFGIIYNNVGNNANSVFGNYIYVYGTNLFLHYTGQMAVTLSFPLEFKVLRREHFNRWYSLVPYCIATLLIEIPFQIICVVVYLVPSYLLTGQPLEWIRFLMFLMFTVAVCLTAQSFGFLIGATTPVTLAVFIGPVITAFLSVFGFAMKYNDIPSYLRVFYHVSYFRSSFQGSLMSLYGNNRSYLPCLENGFHGRNGYCHYTHPTKFLREMEFEDPNPVFDVSYIVSVCLLVYMCTATAIWYRLNKR</sequence>
<dbReference type="InterPro" id="IPR003439">
    <property type="entry name" value="ABC_transporter-like_ATP-bd"/>
</dbReference>
<dbReference type="InterPro" id="IPR003593">
    <property type="entry name" value="AAA+_ATPase"/>
</dbReference>
<dbReference type="STRING" id="195883.A0A161UF76"/>
<dbReference type="Proteomes" id="UP000291343">
    <property type="component" value="Unassembled WGS sequence"/>
</dbReference>
<feature type="domain" description="ABC transporter" evidence="10">
    <location>
        <begin position="35"/>
        <end position="275"/>
    </location>
</feature>
<proteinExistence type="evidence at transcript level"/>
<dbReference type="Pfam" id="PF19055">
    <property type="entry name" value="ABC2_membrane_7"/>
    <property type="match status" value="1"/>
</dbReference>
<accession>A0A161UF76</accession>
<keyword evidence="13" id="KW-1185">Reference proteome</keyword>
<dbReference type="InterPro" id="IPR050352">
    <property type="entry name" value="ABCG_transporters"/>
</dbReference>
<dbReference type="GO" id="GO:0005886">
    <property type="term" value="C:plasma membrane"/>
    <property type="evidence" value="ECO:0007669"/>
    <property type="project" value="TreeGrafter"/>
</dbReference>
<dbReference type="AlphaFoldDB" id="A0A161UF76"/>
<keyword evidence="8 9" id="KW-0472">Membrane</keyword>
<organism evidence="11">
    <name type="scientific">Laodelphax striatellus</name>
    <name type="common">Small brown planthopper</name>
    <name type="synonym">Delphax striatella</name>
    <dbReference type="NCBI Taxonomy" id="195883"/>
    <lineage>
        <taxon>Eukaryota</taxon>
        <taxon>Metazoa</taxon>
        <taxon>Ecdysozoa</taxon>
        <taxon>Arthropoda</taxon>
        <taxon>Hexapoda</taxon>
        <taxon>Insecta</taxon>
        <taxon>Pterygota</taxon>
        <taxon>Neoptera</taxon>
        <taxon>Paraneoptera</taxon>
        <taxon>Hemiptera</taxon>
        <taxon>Auchenorrhyncha</taxon>
        <taxon>Fulgoroidea</taxon>
        <taxon>Delphacidae</taxon>
        <taxon>Criomorphinae</taxon>
        <taxon>Laodelphax</taxon>
    </lineage>
</organism>
<keyword evidence="6 11" id="KW-0067">ATP-binding</keyword>
<dbReference type="OrthoDB" id="66620at2759"/>
<dbReference type="GO" id="GO:0005524">
    <property type="term" value="F:ATP binding"/>
    <property type="evidence" value="ECO:0007669"/>
    <property type="project" value="UniProtKB-KW"/>
</dbReference>
<dbReference type="GO" id="GO:0016887">
    <property type="term" value="F:ATP hydrolysis activity"/>
    <property type="evidence" value="ECO:0007669"/>
    <property type="project" value="InterPro"/>
</dbReference>
<evidence type="ECO:0000259" key="10">
    <source>
        <dbReference type="PROSITE" id="PS50893"/>
    </source>
</evidence>
<gene>
    <name evidence="11" type="primary">ABCG8</name>
    <name evidence="12" type="ORF">LSTR_LSTR000836</name>
</gene>
<evidence type="ECO:0000256" key="4">
    <source>
        <dbReference type="ARBA" id="ARBA00022692"/>
    </source>
</evidence>
<dbReference type="PANTHER" id="PTHR48041:SF61">
    <property type="entry name" value="SD03967P"/>
    <property type="match status" value="1"/>
</dbReference>
<dbReference type="InterPro" id="IPR043926">
    <property type="entry name" value="ABCG_dom"/>
</dbReference>
<evidence type="ECO:0000256" key="6">
    <source>
        <dbReference type="ARBA" id="ARBA00022840"/>
    </source>
</evidence>
<evidence type="ECO:0000313" key="11">
    <source>
        <dbReference type="EMBL" id="AIN44116.1"/>
    </source>
</evidence>
<evidence type="ECO:0000256" key="9">
    <source>
        <dbReference type="SAM" id="Phobius"/>
    </source>
</evidence>
<dbReference type="Pfam" id="PF00005">
    <property type="entry name" value="ABC_tran"/>
    <property type="match status" value="1"/>
</dbReference>
<feature type="transmembrane region" description="Helical" evidence="9">
    <location>
        <begin position="512"/>
        <end position="533"/>
    </location>
</feature>
<keyword evidence="4 9" id="KW-0812">Transmembrane</keyword>
<dbReference type="EMBL" id="QKKF02019844">
    <property type="protein sequence ID" value="RZF39315.1"/>
    <property type="molecule type" value="Genomic_DNA"/>
</dbReference>
<evidence type="ECO:0000313" key="12">
    <source>
        <dbReference type="EMBL" id="RZF39315.1"/>
    </source>
</evidence>
<evidence type="ECO:0000256" key="5">
    <source>
        <dbReference type="ARBA" id="ARBA00022741"/>
    </source>
</evidence>
<reference evidence="11" key="1">
    <citation type="submission" date="2013-11" db="EMBL/GenBank/DDBJ databases">
        <authorList>
            <person name="Zeyland J."/>
            <person name="Marszalek M."/>
            <person name="Boksa M."/>
            <person name="Slomski R."/>
            <person name="Lipinski D."/>
        </authorList>
    </citation>
    <scope>NUCLEOTIDE SEQUENCE</scope>
    <source>
        <strain evidence="11">Jiangsu</strain>
    </source>
</reference>
<dbReference type="Pfam" id="PF01061">
    <property type="entry name" value="ABC2_membrane"/>
    <property type="match status" value="1"/>
</dbReference>
<feature type="transmembrane region" description="Helical" evidence="9">
    <location>
        <begin position="482"/>
        <end position="505"/>
    </location>
</feature>
<dbReference type="PANTHER" id="PTHR48041">
    <property type="entry name" value="ABC TRANSPORTER G FAMILY MEMBER 28"/>
    <property type="match status" value="1"/>
</dbReference>